<name>A0A7K3NHE3_9BACT</name>
<comment type="caution">
    <text evidence="3">The sequence shown here is derived from an EMBL/GenBank/DDBJ whole genome shotgun (WGS) entry which is preliminary data.</text>
</comment>
<accession>A0A7K3NHE3</accession>
<dbReference type="Proteomes" id="UP000469724">
    <property type="component" value="Unassembled WGS sequence"/>
</dbReference>
<evidence type="ECO:0000256" key="1">
    <source>
        <dbReference type="ARBA" id="ARBA00022801"/>
    </source>
</evidence>
<dbReference type="PANTHER" id="PTHR22946:SF12">
    <property type="entry name" value="CONIDIAL PIGMENT BIOSYNTHESIS PROTEIN AYG1 (AFU_ORTHOLOGUE AFUA_2G17550)"/>
    <property type="match status" value="1"/>
</dbReference>
<dbReference type="RefSeq" id="WP_163300563.1">
    <property type="nucleotide sequence ID" value="NZ_JAAGRQ010000005.1"/>
</dbReference>
<organism evidence="3 4">
    <name type="scientific">Desulfolutivibrio sulfodismutans</name>
    <dbReference type="NCBI Taxonomy" id="63561"/>
    <lineage>
        <taxon>Bacteria</taxon>
        <taxon>Pseudomonadati</taxon>
        <taxon>Thermodesulfobacteriota</taxon>
        <taxon>Desulfovibrionia</taxon>
        <taxon>Desulfovibrionales</taxon>
        <taxon>Desulfovibrionaceae</taxon>
        <taxon>Desulfolutivibrio</taxon>
    </lineage>
</organism>
<feature type="chain" id="PRO_5029608761" evidence="2">
    <location>
        <begin position="32"/>
        <end position="460"/>
    </location>
</feature>
<dbReference type="Gene3D" id="1.20.1440.110">
    <property type="entry name" value="acylaminoacyl peptidase"/>
    <property type="match status" value="1"/>
</dbReference>
<dbReference type="EMBL" id="JAAGRQ010000005">
    <property type="protein sequence ID" value="NDY55507.1"/>
    <property type="molecule type" value="Genomic_DNA"/>
</dbReference>
<dbReference type="InterPro" id="IPR029058">
    <property type="entry name" value="AB_hydrolase_fold"/>
</dbReference>
<evidence type="ECO:0000313" key="4">
    <source>
        <dbReference type="Proteomes" id="UP000469724"/>
    </source>
</evidence>
<protein>
    <submittedName>
        <fullName evidence="3">Alpha/beta hydrolase</fullName>
    </submittedName>
</protein>
<dbReference type="InterPro" id="IPR050261">
    <property type="entry name" value="FrsA_esterase"/>
</dbReference>
<keyword evidence="1 3" id="KW-0378">Hydrolase</keyword>
<dbReference type="Pfam" id="PF06500">
    <property type="entry name" value="FrsA-like"/>
    <property type="match status" value="1"/>
</dbReference>
<dbReference type="SUPFAM" id="SSF53474">
    <property type="entry name" value="alpha/beta-Hydrolases"/>
    <property type="match status" value="1"/>
</dbReference>
<keyword evidence="4" id="KW-1185">Reference proteome</keyword>
<proteinExistence type="predicted"/>
<dbReference type="Gene3D" id="3.40.50.1820">
    <property type="entry name" value="alpha/beta hydrolase"/>
    <property type="match status" value="1"/>
</dbReference>
<dbReference type="GO" id="GO:0016787">
    <property type="term" value="F:hydrolase activity"/>
    <property type="evidence" value="ECO:0007669"/>
    <property type="project" value="UniProtKB-KW"/>
</dbReference>
<reference evidence="3 4" key="1">
    <citation type="submission" date="2020-02" db="EMBL/GenBank/DDBJ databases">
        <title>Comparative genomics of sulfur disproportionating microorganisms.</title>
        <authorList>
            <person name="Ward L.M."/>
            <person name="Bertran E."/>
            <person name="Johnston D.T."/>
        </authorList>
    </citation>
    <scope>NUCLEOTIDE SEQUENCE [LARGE SCALE GENOMIC DNA]</scope>
    <source>
        <strain evidence="3 4">DSM 3696</strain>
    </source>
</reference>
<feature type="signal peptide" evidence="2">
    <location>
        <begin position="1"/>
        <end position="31"/>
    </location>
</feature>
<gene>
    <name evidence="3" type="ORF">G3N56_01945</name>
</gene>
<sequence length="460" mass="50406">MTRARIPTPVPAQAILVLVFLALTMAPQALAVSGIDSQAAANPQHRGAASEQTATPSRDDGERYLDKFLFHERPFLFQTLWRAGVIATGGGDLGEILTVASQITDGDTESWRQAWNGMAMKLRANADAFLASGHTQSAMQAYFRATNAFRAAGVYEYGDERGVLAWQEGRDTFMKAAALSKGCIQPVRIPYEQTTLPGYLATPDNSRKKRPLFLLQTGLDGTAEDLYFLLGVEIVKRGYACLIFEGPGQGEMIIKQGLPFRPDWEKVVTPVVDFAMTLPGVDAGRMAIFGPSMSVPRALAFEKRIKWGIVDGGVWSVYDGTLKQLPEAIRKIVDSPDQAATVDALVTQEMGKSLGFRHAINQRLWIFKAESPSDLFRKLKPYTVADTVGTIEAEMLVVNSSADKVNDSFAQAKLFYNALVSRKTYLEFDASQGAQSHCQVGAPLVASENMLNWLDERAKP</sequence>
<evidence type="ECO:0000256" key="2">
    <source>
        <dbReference type="SAM" id="SignalP"/>
    </source>
</evidence>
<keyword evidence="2" id="KW-0732">Signal</keyword>
<dbReference type="InterPro" id="IPR010520">
    <property type="entry name" value="FrsA-like"/>
</dbReference>
<evidence type="ECO:0000313" key="3">
    <source>
        <dbReference type="EMBL" id="NDY55507.1"/>
    </source>
</evidence>
<dbReference type="AlphaFoldDB" id="A0A7K3NHE3"/>
<dbReference type="PANTHER" id="PTHR22946">
    <property type="entry name" value="DIENELACTONE HYDROLASE DOMAIN-CONTAINING PROTEIN-RELATED"/>
    <property type="match status" value="1"/>
</dbReference>